<comment type="caution">
    <text evidence="6">The sequence shown here is derived from an EMBL/GenBank/DDBJ whole genome shotgun (WGS) entry which is preliminary data.</text>
</comment>
<organism evidence="6 7">
    <name type="scientific">Companilactobacillus mishanensis</name>
    <dbReference type="NCBI Taxonomy" id="2486008"/>
    <lineage>
        <taxon>Bacteria</taxon>
        <taxon>Bacillati</taxon>
        <taxon>Bacillota</taxon>
        <taxon>Bacilli</taxon>
        <taxon>Lactobacillales</taxon>
        <taxon>Lactobacillaceae</taxon>
        <taxon>Companilactobacillus</taxon>
    </lineage>
</organism>
<evidence type="ECO:0000256" key="5">
    <source>
        <dbReference type="ARBA" id="ARBA00023002"/>
    </source>
</evidence>
<dbReference type="PANTHER" id="PTHR32332">
    <property type="entry name" value="2-NITROPROPANE DIOXYGENASE"/>
    <property type="match status" value="1"/>
</dbReference>
<dbReference type="GO" id="GO:0018580">
    <property type="term" value="F:nitronate monooxygenase activity"/>
    <property type="evidence" value="ECO:0007669"/>
    <property type="project" value="InterPro"/>
</dbReference>
<dbReference type="InterPro" id="IPR013785">
    <property type="entry name" value="Aldolase_TIM"/>
</dbReference>
<keyword evidence="3" id="KW-0285">Flavoprotein</keyword>
<dbReference type="Proteomes" id="UP000380386">
    <property type="component" value="Unassembled WGS sequence"/>
</dbReference>
<dbReference type="OrthoDB" id="9778912at2"/>
<gene>
    <name evidence="6" type="ORF">FHL02_10455</name>
</gene>
<name>A0A5P0ZK68_9LACO</name>
<sequence length="330" mass="35801">MENSISNILGIEKPIIQGPLFWLTNAKFVAAVSNEGGLGVLGINAGQYEPTKSIDTTIDHMREQIRETKKLTDKPFGLNLIFSDNPDKDPFTEPMINLMHEENVPVAVIYSSIYISKWFKLLKSYGITTVYRPATPDKAAILDAKKYGVDILVATGFDEGGTVPDKVVGTFSAIPYAVDLVDHQFPVMAAGGIVDARTAKSAFALGAEGIYVGTAFLATNESPMAENIKNELIKNDGYDEVLFKALPKYYRSVPGNLPNRLVEMGDNGASNETVWRTAGNYSGMRTGMLLGDLDNGFASFGMGISMIHKIVNISDVISELSKGIPDTVTM</sequence>
<dbReference type="CDD" id="cd04730">
    <property type="entry name" value="NPD_like"/>
    <property type="match status" value="1"/>
</dbReference>
<dbReference type="EMBL" id="VDFM01000018">
    <property type="protein sequence ID" value="MQS53442.1"/>
    <property type="molecule type" value="Genomic_DNA"/>
</dbReference>
<evidence type="ECO:0000313" key="7">
    <source>
        <dbReference type="Proteomes" id="UP000380386"/>
    </source>
</evidence>
<dbReference type="SUPFAM" id="SSF51412">
    <property type="entry name" value="Inosine monophosphate dehydrogenase (IMPDH)"/>
    <property type="match status" value="1"/>
</dbReference>
<proteinExistence type="predicted"/>
<comment type="function">
    <text evidence="1">Nitronate monooxygenase that uses molecular oxygen to catalyze the oxidative denitrification of alkyl nitronates. Acts on propionate 3-nitronate (P3N), the presumed physiological substrate. Probably functions in the detoxification of P3N, a metabolic poison produced by plants and fungi as a defense mechanism.</text>
</comment>
<dbReference type="Pfam" id="PF03060">
    <property type="entry name" value="NMO"/>
    <property type="match status" value="1"/>
</dbReference>
<dbReference type="AlphaFoldDB" id="A0A5P0ZK68"/>
<keyword evidence="5" id="KW-0560">Oxidoreductase</keyword>
<evidence type="ECO:0000313" key="6">
    <source>
        <dbReference type="EMBL" id="MQS53442.1"/>
    </source>
</evidence>
<evidence type="ECO:0000256" key="1">
    <source>
        <dbReference type="ARBA" id="ARBA00003535"/>
    </source>
</evidence>
<accession>A0A5P0ZK68</accession>
<evidence type="ECO:0000256" key="2">
    <source>
        <dbReference type="ARBA" id="ARBA00013457"/>
    </source>
</evidence>
<dbReference type="InterPro" id="IPR004136">
    <property type="entry name" value="NMO"/>
</dbReference>
<dbReference type="Gene3D" id="3.20.20.70">
    <property type="entry name" value="Aldolase class I"/>
    <property type="match status" value="1"/>
</dbReference>
<reference evidence="6 7" key="1">
    <citation type="journal article" date="2019" name="Syst. Appl. Microbiol.">
        <title>Polyphasic characterization of two novel Lactobacillus spp. isolated from blown salami packages: Description of Lactobacillus halodurans sp. nov. and Lactobacillus salsicarnum sp. nov.</title>
        <authorList>
            <person name="Schuster J.A."/>
            <person name="Klingl A."/>
            <person name="Vogel R.F."/>
            <person name="Ehrmann M.A."/>
        </authorList>
    </citation>
    <scope>NUCLEOTIDE SEQUENCE [LARGE SCALE GENOMIC DNA]</scope>
    <source>
        <strain evidence="6 7">TMW 1.2118</strain>
    </source>
</reference>
<protein>
    <recommendedName>
        <fullName evidence="2">Probable nitronate monooxygenase</fullName>
    </recommendedName>
</protein>
<dbReference type="PANTHER" id="PTHR32332:SF20">
    <property type="entry name" value="2-NITROPROPANE DIOXYGENASE-LIKE PROTEIN"/>
    <property type="match status" value="1"/>
</dbReference>
<keyword evidence="4" id="KW-0288">FMN</keyword>
<dbReference type="RefSeq" id="WP_153383897.1">
    <property type="nucleotide sequence ID" value="NZ_VDFM01000018.1"/>
</dbReference>
<keyword evidence="6" id="KW-0503">Monooxygenase</keyword>
<evidence type="ECO:0000256" key="4">
    <source>
        <dbReference type="ARBA" id="ARBA00022643"/>
    </source>
</evidence>
<evidence type="ECO:0000256" key="3">
    <source>
        <dbReference type="ARBA" id="ARBA00022630"/>
    </source>
</evidence>